<evidence type="ECO:0000256" key="13">
    <source>
        <dbReference type="ARBA" id="ARBA00048954"/>
    </source>
</evidence>
<dbReference type="SUPFAM" id="SSF52540">
    <property type="entry name" value="P-loop containing nucleoside triphosphate hydrolases"/>
    <property type="match status" value="2"/>
</dbReference>
<dbReference type="EMBL" id="QSBY01000015">
    <property type="protein sequence ID" value="RHW67144.1"/>
    <property type="molecule type" value="Genomic_DNA"/>
</dbReference>
<dbReference type="SMART" id="SM00382">
    <property type="entry name" value="AAA"/>
    <property type="match status" value="1"/>
</dbReference>
<dbReference type="PANTHER" id="PTHR47642:SF5">
    <property type="entry name" value="ATP-DEPENDENT DNA HELICASE"/>
    <property type="match status" value="1"/>
</dbReference>
<evidence type="ECO:0000256" key="1">
    <source>
        <dbReference type="ARBA" id="ARBA00001946"/>
    </source>
</evidence>
<evidence type="ECO:0000256" key="3">
    <source>
        <dbReference type="ARBA" id="ARBA00011245"/>
    </source>
</evidence>
<dbReference type="GO" id="GO:0000723">
    <property type="term" value="P:telomere maintenance"/>
    <property type="evidence" value="ECO:0007669"/>
    <property type="project" value="InterPro"/>
</dbReference>
<feature type="compositionally biased region" description="Basic and acidic residues" evidence="15">
    <location>
        <begin position="1034"/>
        <end position="1048"/>
    </location>
</feature>
<dbReference type="CDD" id="cd18037">
    <property type="entry name" value="DEXSc_Pif1_like"/>
    <property type="match status" value="1"/>
</dbReference>
<evidence type="ECO:0000256" key="9">
    <source>
        <dbReference type="ARBA" id="ARBA00023125"/>
    </source>
</evidence>
<evidence type="ECO:0000256" key="6">
    <source>
        <dbReference type="ARBA" id="ARBA00022801"/>
    </source>
</evidence>
<evidence type="ECO:0000256" key="2">
    <source>
        <dbReference type="ARBA" id="ARBA00009781"/>
    </source>
</evidence>
<dbReference type="GO" id="GO:0000287">
    <property type="term" value="F:magnesium ion binding"/>
    <property type="evidence" value="ECO:0007669"/>
    <property type="project" value="UniProtKB-ARBA"/>
</dbReference>
<dbReference type="PANTHER" id="PTHR47642">
    <property type="entry name" value="ATP-DEPENDENT DNA HELICASE"/>
    <property type="match status" value="1"/>
</dbReference>
<comment type="similarity">
    <text evidence="2">Belongs to the helicase family. PIF1 subfamily.</text>
</comment>
<protein>
    <recommendedName>
        <fullName evidence="14">ATP-dependent DNA helicase</fullName>
        <ecNumber evidence="14">5.6.2.3</ecNumber>
    </recommendedName>
</protein>
<feature type="domain" description="AAA+ ATPase" evidence="16">
    <location>
        <begin position="448"/>
        <end position="590"/>
    </location>
</feature>
<dbReference type="AlphaFoldDB" id="A0A3L6KRT3"/>
<keyword evidence="11 14" id="KW-0234">DNA repair</keyword>
<dbReference type="EC" id="5.6.2.3" evidence="14"/>
<accession>A0A3L6KRT3</accession>
<comment type="subunit">
    <text evidence="3">Monomer.</text>
</comment>
<dbReference type="GO" id="GO:0016887">
    <property type="term" value="F:ATP hydrolysis activity"/>
    <property type="evidence" value="ECO:0007669"/>
    <property type="project" value="RHEA"/>
</dbReference>
<keyword evidence="10 14" id="KW-0233">DNA recombination</keyword>
<dbReference type="GO" id="GO:0005524">
    <property type="term" value="F:ATP binding"/>
    <property type="evidence" value="ECO:0007669"/>
    <property type="project" value="UniProtKB-KW"/>
</dbReference>
<feature type="region of interest" description="Disordered" evidence="15">
    <location>
        <begin position="187"/>
        <end position="206"/>
    </location>
</feature>
<evidence type="ECO:0000256" key="14">
    <source>
        <dbReference type="RuleBase" id="RU363044"/>
    </source>
</evidence>
<evidence type="ECO:0000313" key="18">
    <source>
        <dbReference type="Proteomes" id="UP000266743"/>
    </source>
</evidence>
<dbReference type="InterPro" id="IPR010285">
    <property type="entry name" value="DNA_helicase_pif1-like_DEAD"/>
</dbReference>
<comment type="caution">
    <text evidence="17">The sequence shown here is derived from an EMBL/GenBank/DDBJ whole genome shotgun (WGS) entry which is preliminary data.</text>
</comment>
<proteinExistence type="inferred from homology"/>
<dbReference type="InterPro" id="IPR049163">
    <property type="entry name" value="Pif1-like_2B_dom"/>
</dbReference>
<evidence type="ECO:0000313" key="17">
    <source>
        <dbReference type="EMBL" id="RHW67144.1"/>
    </source>
</evidence>
<dbReference type="GO" id="GO:0006310">
    <property type="term" value="P:DNA recombination"/>
    <property type="evidence" value="ECO:0007669"/>
    <property type="project" value="UniProtKB-KW"/>
</dbReference>
<dbReference type="Pfam" id="PF21530">
    <property type="entry name" value="Pif1_2B_dom"/>
    <property type="match status" value="1"/>
</dbReference>
<comment type="catalytic activity">
    <reaction evidence="13 14">
        <text>ATP + H2O = ADP + phosphate + H(+)</text>
        <dbReference type="Rhea" id="RHEA:13065"/>
        <dbReference type="ChEBI" id="CHEBI:15377"/>
        <dbReference type="ChEBI" id="CHEBI:15378"/>
        <dbReference type="ChEBI" id="CHEBI:30616"/>
        <dbReference type="ChEBI" id="CHEBI:43474"/>
        <dbReference type="ChEBI" id="CHEBI:456216"/>
        <dbReference type="EC" id="5.6.2.3"/>
    </reaction>
</comment>
<sequence length="1048" mass="115078">MSSKTVVWSSLGRFMRTSHHRLLDEKLFPASHNRHVQSRLLSTPLSLIAVPSWMSKCRTSAVRLSRHPPQVSGQEPCAVTASSSVGTWHGSSPAGLRRCQHVRSLNGWTTPGDVPIRHGSRSIATIATGCGGVGAGGINSSVDVAEVSGVSTSGVAAAPTVALPPGPPVEKPPLICVVRRATRGGAAADSVGTGTPGKCDKPPDSSSTLVGTIARVLSSSGECGRHSSANQEGFSLGSRPARKILVKLEADTVAAPLADTKEKKIYVQQQPVVVAQSPLARSSSTVTWEEGDTLVYNIFTQRVVKSSSASIRALSVLGVGVRSSEKELSVVDPHALVEFRDKLREKEVSWPSAWRSSLFNQLQHVLLKDQPMEEMISRVHELLQLHYQRVKRSCVANVTKGEPDTKTEEANPAGDEVAINGEMTYHERLLGYPDLNEEQRRVVDFVLRGYNTYIGGGAGTGKSLLLRVIRQELVSRGLTVATTATTGIAARRLNGTTLHHCFGVNVYGEFTRRAELKEFDVIIIDEVSMLSKELFESLEFQLRRANGVDLPFGGVQVILSGDFLQLGAICSVSLVHSSVFRRNFAMLKLQRVVRQEGSSIFAQQLQELRRGTVPHDLQDTVQFLSPPETAKWLEGEGKGAVKLLPTNKEVDEVNQAELDKLPSDLVVYPAQMQAPSLVGRWTATYILEAVVKDTKMIDTHKLTRALEQYVLDFLQKTPYASDYTLPVVGQRYIVLYKLFADAFAFRVRIPQDMSEKDMRDLALHLRGLETWLPACGLGVFLREILDSPDGLHTDADDYTLTRYAELHPMASPLRLKKGAKVMLRTNLAPGLVNGSLGVVVGFKELSAKHLPRFVNTPGRIAAVENYAEYLRYEHGFTTAFAPEVDFGGGRVIVVPPVLFSVGGLSNTNHYHVGIVSLPLSLAYAFTVHKVQGLTLAGRVHLELSRMWPCDHLLYVAMSRVRNPEQLTVSSFHNSLVRCASECLLFDDSLPPVEQVRVLPHFFQASWQRTPSRRKAALQRKREQAKQSKQKKAAKLKEAMIKQAKEATP</sequence>
<dbReference type="FunFam" id="3.40.50.300:FF:001824">
    <property type="entry name" value="ATP-dependent DNA helicase"/>
    <property type="match status" value="1"/>
</dbReference>
<evidence type="ECO:0000256" key="11">
    <source>
        <dbReference type="ARBA" id="ARBA00023204"/>
    </source>
</evidence>
<feature type="region of interest" description="Disordered" evidence="15">
    <location>
        <begin position="1012"/>
        <end position="1048"/>
    </location>
</feature>
<evidence type="ECO:0000259" key="16">
    <source>
        <dbReference type="SMART" id="SM00382"/>
    </source>
</evidence>
<name>A0A3L6KRT3_9TRYP</name>
<dbReference type="GO" id="GO:0005737">
    <property type="term" value="C:cytoplasm"/>
    <property type="evidence" value="ECO:0007669"/>
    <property type="project" value="UniProtKB-ARBA"/>
</dbReference>
<keyword evidence="8 14" id="KW-0067">ATP-binding</keyword>
<dbReference type="GO" id="GO:0043139">
    <property type="term" value="F:5'-3' DNA helicase activity"/>
    <property type="evidence" value="ECO:0007669"/>
    <property type="project" value="UniProtKB-EC"/>
</dbReference>
<keyword evidence="4 14" id="KW-0547">Nucleotide-binding</keyword>
<evidence type="ECO:0000256" key="5">
    <source>
        <dbReference type="ARBA" id="ARBA00022763"/>
    </source>
</evidence>
<comment type="cofactor">
    <cofactor evidence="1 14">
        <name>Mg(2+)</name>
        <dbReference type="ChEBI" id="CHEBI:18420"/>
    </cofactor>
</comment>
<dbReference type="CDD" id="cd18809">
    <property type="entry name" value="SF1_C_RecD"/>
    <property type="match status" value="1"/>
</dbReference>
<keyword evidence="12" id="KW-0413">Isomerase</keyword>
<evidence type="ECO:0000256" key="8">
    <source>
        <dbReference type="ARBA" id="ARBA00022840"/>
    </source>
</evidence>
<dbReference type="GO" id="GO:0006281">
    <property type="term" value="P:DNA repair"/>
    <property type="evidence" value="ECO:0007669"/>
    <property type="project" value="UniProtKB-KW"/>
</dbReference>
<dbReference type="Gene3D" id="3.40.50.300">
    <property type="entry name" value="P-loop containing nucleotide triphosphate hydrolases"/>
    <property type="match status" value="1"/>
</dbReference>
<evidence type="ECO:0000256" key="15">
    <source>
        <dbReference type="SAM" id="MobiDB-lite"/>
    </source>
</evidence>
<dbReference type="InterPro" id="IPR027417">
    <property type="entry name" value="P-loop_NTPase"/>
</dbReference>
<organism evidence="17 18">
    <name type="scientific">Trypanosoma brucei equiperdum</name>
    <dbReference type="NCBI Taxonomy" id="630700"/>
    <lineage>
        <taxon>Eukaryota</taxon>
        <taxon>Discoba</taxon>
        <taxon>Euglenozoa</taxon>
        <taxon>Kinetoplastea</taxon>
        <taxon>Metakinetoplastina</taxon>
        <taxon>Trypanosomatida</taxon>
        <taxon>Trypanosomatidae</taxon>
        <taxon>Trypanosoma</taxon>
    </lineage>
</organism>
<gene>
    <name evidence="17" type="primary">PIF2</name>
    <name evidence="17" type="ORF">DPX39_000035300</name>
</gene>
<keyword evidence="7 14" id="KW-0347">Helicase</keyword>
<keyword evidence="6 14" id="KW-0378">Hydrolase</keyword>
<dbReference type="Proteomes" id="UP000266743">
    <property type="component" value="Unassembled WGS sequence"/>
</dbReference>
<keyword evidence="5 14" id="KW-0227">DNA damage</keyword>
<dbReference type="InterPro" id="IPR003593">
    <property type="entry name" value="AAA+_ATPase"/>
</dbReference>
<reference evidence="17 18" key="1">
    <citation type="submission" date="2018-09" db="EMBL/GenBank/DDBJ databases">
        <title>whole genome sequence of T. equiperdum IVM-t1 strain.</title>
        <authorList>
            <person name="Suganuma K."/>
        </authorList>
    </citation>
    <scope>NUCLEOTIDE SEQUENCE [LARGE SCALE GENOMIC DNA]</scope>
    <source>
        <strain evidence="17 18">IVM-t1</strain>
    </source>
</reference>
<dbReference type="GO" id="GO:0003677">
    <property type="term" value="F:DNA binding"/>
    <property type="evidence" value="ECO:0007669"/>
    <property type="project" value="UniProtKB-KW"/>
</dbReference>
<evidence type="ECO:0000256" key="4">
    <source>
        <dbReference type="ARBA" id="ARBA00022741"/>
    </source>
</evidence>
<dbReference type="InterPro" id="IPR051055">
    <property type="entry name" value="PIF1_helicase"/>
</dbReference>
<evidence type="ECO:0000256" key="12">
    <source>
        <dbReference type="ARBA" id="ARBA00023235"/>
    </source>
</evidence>
<keyword evidence="9" id="KW-0238">DNA-binding</keyword>
<dbReference type="Pfam" id="PF05970">
    <property type="entry name" value="PIF1"/>
    <property type="match status" value="1"/>
</dbReference>
<evidence type="ECO:0000256" key="10">
    <source>
        <dbReference type="ARBA" id="ARBA00023172"/>
    </source>
</evidence>
<evidence type="ECO:0000256" key="7">
    <source>
        <dbReference type="ARBA" id="ARBA00022806"/>
    </source>
</evidence>